<feature type="compositionally biased region" description="Low complexity" evidence="1">
    <location>
        <begin position="304"/>
        <end position="317"/>
    </location>
</feature>
<dbReference type="AlphaFoldDB" id="A0AAW0GRH8"/>
<dbReference type="Proteomes" id="UP001385951">
    <property type="component" value="Unassembled WGS sequence"/>
</dbReference>
<feature type="compositionally biased region" description="Basic and acidic residues" evidence="1">
    <location>
        <begin position="393"/>
        <end position="402"/>
    </location>
</feature>
<feature type="compositionally biased region" description="Acidic residues" evidence="1">
    <location>
        <begin position="437"/>
        <end position="447"/>
    </location>
</feature>
<feature type="compositionally biased region" description="Acidic residues" evidence="1">
    <location>
        <begin position="382"/>
        <end position="392"/>
    </location>
</feature>
<comment type="caution">
    <text evidence="2">The sequence shown here is derived from an EMBL/GenBank/DDBJ whole genome shotgun (WGS) entry which is preliminary data.</text>
</comment>
<feature type="compositionally biased region" description="Basic residues" evidence="1">
    <location>
        <begin position="157"/>
        <end position="166"/>
    </location>
</feature>
<gene>
    <name evidence="2" type="ORF">QCA50_004458</name>
</gene>
<organism evidence="2 3">
    <name type="scientific">Cerrena zonata</name>
    <dbReference type="NCBI Taxonomy" id="2478898"/>
    <lineage>
        <taxon>Eukaryota</taxon>
        <taxon>Fungi</taxon>
        <taxon>Dikarya</taxon>
        <taxon>Basidiomycota</taxon>
        <taxon>Agaricomycotina</taxon>
        <taxon>Agaricomycetes</taxon>
        <taxon>Polyporales</taxon>
        <taxon>Cerrenaceae</taxon>
        <taxon>Cerrena</taxon>
    </lineage>
</organism>
<evidence type="ECO:0000313" key="2">
    <source>
        <dbReference type="EMBL" id="KAK7692823.1"/>
    </source>
</evidence>
<name>A0AAW0GRH8_9APHY</name>
<sequence length="453" mass="48141">MDPFSTSVSGSRHPVRIPVKPKSSTPTPKTKSFRSTPQPSTRDIRPASSVRRKPTTTFKSPSLHDPNPETNATSHQSIHSISKPPSTSSSYSQSVSSDSTNRPASSSRRQPIALPLYHPKGLLALSLSQLDPAIFGLPSSVSVDDQDAEADESARRPSSRTRRPAAKLRDREREEADDNGLNGIDGVNGQTKQSSPRKRRAGAGGAAGGKRRKKDAEDADGTYPQPARRTRNARNNANAVPTSPLAGVAVAVSVAANDSAENADTPSGNADGEDTGSVQADAEVIKPNKRVTRSRPTSTKRRGSTASDSTTTSVSGSIAANGTRHKRAAEKALVEEPTKDVEMELDEKTAKSEQDDGQNESKISEETPAVEQDQITSNFNAAEEDPTAMEVDESAKASEPEVKGITPLTPEPVPAIATKEAPKEDKVSVIEPRDDKEEGELSESADGDSEKKS</sequence>
<feature type="region of interest" description="Disordered" evidence="1">
    <location>
        <begin position="135"/>
        <end position="244"/>
    </location>
</feature>
<keyword evidence="3" id="KW-1185">Reference proteome</keyword>
<reference evidence="2 3" key="1">
    <citation type="submission" date="2022-09" db="EMBL/GenBank/DDBJ databases">
        <authorList>
            <person name="Palmer J.M."/>
        </authorList>
    </citation>
    <scope>NUCLEOTIDE SEQUENCE [LARGE SCALE GENOMIC DNA]</scope>
    <source>
        <strain evidence="2 3">DSM 7382</strain>
    </source>
</reference>
<protein>
    <submittedName>
        <fullName evidence="2">Uncharacterized protein</fullName>
    </submittedName>
</protein>
<feature type="compositionally biased region" description="Basic residues" evidence="1">
    <location>
        <begin position="287"/>
        <end position="303"/>
    </location>
</feature>
<feature type="compositionally biased region" description="Basic and acidic residues" evidence="1">
    <location>
        <begin position="420"/>
        <end position="436"/>
    </location>
</feature>
<feature type="compositionally biased region" description="Polar residues" evidence="1">
    <location>
        <begin position="100"/>
        <end position="109"/>
    </location>
</feature>
<accession>A0AAW0GRH8</accession>
<evidence type="ECO:0000313" key="3">
    <source>
        <dbReference type="Proteomes" id="UP001385951"/>
    </source>
</evidence>
<evidence type="ECO:0000256" key="1">
    <source>
        <dbReference type="SAM" id="MobiDB-lite"/>
    </source>
</evidence>
<feature type="compositionally biased region" description="Polar residues" evidence="1">
    <location>
        <begin position="1"/>
        <end position="10"/>
    </location>
</feature>
<dbReference type="EMBL" id="JASBNA010000004">
    <property type="protein sequence ID" value="KAK7692823.1"/>
    <property type="molecule type" value="Genomic_DNA"/>
</dbReference>
<proteinExistence type="predicted"/>
<feature type="compositionally biased region" description="Basic and acidic residues" evidence="1">
    <location>
        <begin position="329"/>
        <end position="354"/>
    </location>
</feature>
<feature type="region of interest" description="Disordered" evidence="1">
    <location>
        <begin position="257"/>
        <end position="453"/>
    </location>
</feature>
<feature type="compositionally biased region" description="Low complexity" evidence="1">
    <location>
        <begin position="77"/>
        <end position="99"/>
    </location>
</feature>
<feature type="compositionally biased region" description="Low complexity" evidence="1">
    <location>
        <begin position="20"/>
        <end position="37"/>
    </location>
</feature>
<feature type="region of interest" description="Disordered" evidence="1">
    <location>
        <begin position="1"/>
        <end position="112"/>
    </location>
</feature>